<gene>
    <name evidence="1" type="ORF">ACE1YR_21380</name>
</gene>
<organism evidence="1 2">
    <name type="scientific">Pseudomonas boreofloridensis</name>
    <dbReference type="NCBI Taxonomy" id="3064348"/>
    <lineage>
        <taxon>Bacteria</taxon>
        <taxon>Pseudomonadati</taxon>
        <taxon>Pseudomonadota</taxon>
        <taxon>Gammaproteobacteria</taxon>
        <taxon>Pseudomonadales</taxon>
        <taxon>Pseudomonadaceae</taxon>
        <taxon>Pseudomonas</taxon>
    </lineage>
</organism>
<name>A0ABV4ZF54_9PSED</name>
<dbReference type="Proteomes" id="UP001577047">
    <property type="component" value="Unassembled WGS sequence"/>
</dbReference>
<evidence type="ECO:0000313" key="2">
    <source>
        <dbReference type="Proteomes" id="UP001577047"/>
    </source>
</evidence>
<keyword evidence="2" id="KW-1185">Reference proteome</keyword>
<accession>A0ABV4ZF54</accession>
<evidence type="ECO:0000313" key="1">
    <source>
        <dbReference type="EMBL" id="MFB3802948.1"/>
    </source>
</evidence>
<proteinExistence type="predicted"/>
<feature type="non-terminal residue" evidence="1">
    <location>
        <position position="1"/>
    </location>
</feature>
<sequence length="68" mass="7728">EPAMPNAEVAHWAWQTYLATEPTDLSQLQRSILNTTQPLLDELLKSLLDAEHGWLCLANGEAPDERWQ</sequence>
<dbReference type="EMBL" id="JBHFXX010000029">
    <property type="protein sequence ID" value="MFB3802948.1"/>
    <property type="molecule type" value="Genomic_DNA"/>
</dbReference>
<dbReference type="RefSeq" id="WP_304485299.1">
    <property type="nucleotide sequence ID" value="NZ_JAUQOQ010000026.1"/>
</dbReference>
<reference evidence="1 2" key="1">
    <citation type="submission" date="2024-09" db="EMBL/GenBank/DDBJ databases">
        <authorList>
            <person name="Fullem K."/>
        </authorList>
    </citation>
    <scope>NUCLEOTIDE SEQUENCE [LARGE SCALE GENOMIC DNA]</scope>
    <source>
        <strain evidence="2">K1(2024)</strain>
    </source>
</reference>
<comment type="caution">
    <text evidence="1">The sequence shown here is derived from an EMBL/GenBank/DDBJ whole genome shotgun (WGS) entry which is preliminary data.</text>
</comment>
<protein>
    <submittedName>
        <fullName evidence="1">Uncharacterized protein</fullName>
    </submittedName>
</protein>